<dbReference type="SUPFAM" id="SSF47473">
    <property type="entry name" value="EF-hand"/>
    <property type="match status" value="1"/>
</dbReference>
<evidence type="ECO:0000313" key="6">
    <source>
        <dbReference type="EMBL" id="CAH9055199.1"/>
    </source>
</evidence>
<dbReference type="AlphaFoldDB" id="A0A9P1DX51"/>
<dbReference type="OrthoDB" id="26525at2759"/>
<keyword evidence="2" id="KW-0677">Repeat</keyword>
<keyword evidence="3" id="KW-0106">Calcium</keyword>
<comment type="caution">
    <text evidence="6">The sequence shown here is derived from an EMBL/GenBank/DDBJ whole genome shotgun (WGS) entry which is preliminary data.</text>
</comment>
<organism evidence="6 7">
    <name type="scientific">Cuscuta europaea</name>
    <name type="common">European dodder</name>
    <dbReference type="NCBI Taxonomy" id="41803"/>
    <lineage>
        <taxon>Eukaryota</taxon>
        <taxon>Viridiplantae</taxon>
        <taxon>Streptophyta</taxon>
        <taxon>Embryophyta</taxon>
        <taxon>Tracheophyta</taxon>
        <taxon>Spermatophyta</taxon>
        <taxon>Magnoliopsida</taxon>
        <taxon>eudicotyledons</taxon>
        <taxon>Gunneridae</taxon>
        <taxon>Pentapetalae</taxon>
        <taxon>asterids</taxon>
        <taxon>lamiids</taxon>
        <taxon>Solanales</taxon>
        <taxon>Convolvulaceae</taxon>
        <taxon>Cuscuteae</taxon>
        <taxon>Cuscuta</taxon>
        <taxon>Cuscuta subgen. Cuscuta</taxon>
    </lineage>
</organism>
<dbReference type="InterPro" id="IPR018247">
    <property type="entry name" value="EF_Hand_1_Ca_BS"/>
</dbReference>
<keyword evidence="4" id="KW-0732">Signal</keyword>
<gene>
    <name evidence="6" type="ORF">CEURO_LOCUS780</name>
</gene>
<dbReference type="PROSITE" id="PS50222">
    <property type="entry name" value="EF_HAND_2"/>
    <property type="match status" value="3"/>
</dbReference>
<name>A0A9P1DX51_CUSEU</name>
<evidence type="ECO:0000256" key="4">
    <source>
        <dbReference type="SAM" id="SignalP"/>
    </source>
</evidence>
<dbReference type="PROSITE" id="PS00018">
    <property type="entry name" value="EF_HAND_1"/>
    <property type="match status" value="3"/>
</dbReference>
<dbReference type="CDD" id="cd00051">
    <property type="entry name" value="EFh"/>
    <property type="match status" value="1"/>
</dbReference>
<feature type="chain" id="PRO_5040167310" description="EF-hand domain-containing protein" evidence="4">
    <location>
        <begin position="24"/>
        <end position="207"/>
    </location>
</feature>
<evidence type="ECO:0000256" key="3">
    <source>
        <dbReference type="ARBA" id="ARBA00022837"/>
    </source>
</evidence>
<dbReference type="EMBL" id="CAMAPE010000002">
    <property type="protein sequence ID" value="CAH9055199.1"/>
    <property type="molecule type" value="Genomic_DNA"/>
</dbReference>
<dbReference type="PANTHER" id="PTHR45942">
    <property type="entry name" value="PROTEIN PHOSPATASE 3 REGULATORY SUBUNIT B ALPHA ISOFORM TYPE 1"/>
    <property type="match status" value="1"/>
</dbReference>
<dbReference type="GO" id="GO:0005509">
    <property type="term" value="F:calcium ion binding"/>
    <property type="evidence" value="ECO:0007669"/>
    <property type="project" value="InterPro"/>
</dbReference>
<protein>
    <recommendedName>
        <fullName evidence="5">EF-hand domain-containing protein</fullName>
    </recommendedName>
</protein>
<feature type="domain" description="EF-hand" evidence="5">
    <location>
        <begin position="99"/>
        <end position="134"/>
    </location>
</feature>
<reference evidence="6" key="1">
    <citation type="submission" date="2022-07" db="EMBL/GenBank/DDBJ databases">
        <authorList>
            <person name="Macas J."/>
            <person name="Novak P."/>
            <person name="Neumann P."/>
        </authorList>
    </citation>
    <scope>NUCLEOTIDE SEQUENCE</scope>
</reference>
<dbReference type="Pfam" id="PF13833">
    <property type="entry name" value="EF-hand_8"/>
    <property type="match status" value="1"/>
</dbReference>
<keyword evidence="1" id="KW-0479">Metal-binding</keyword>
<dbReference type="SMART" id="SM00054">
    <property type="entry name" value="EFh"/>
    <property type="match status" value="3"/>
</dbReference>
<evidence type="ECO:0000313" key="7">
    <source>
        <dbReference type="Proteomes" id="UP001152484"/>
    </source>
</evidence>
<feature type="domain" description="EF-hand" evidence="5">
    <location>
        <begin position="137"/>
        <end position="172"/>
    </location>
</feature>
<dbReference type="InterPro" id="IPR011992">
    <property type="entry name" value="EF-hand-dom_pair"/>
</dbReference>
<feature type="domain" description="EF-hand" evidence="5">
    <location>
        <begin position="60"/>
        <end position="95"/>
    </location>
</feature>
<dbReference type="Proteomes" id="UP001152484">
    <property type="component" value="Unassembled WGS sequence"/>
</dbReference>
<sequence length="207" mass="22517">MGRPPINTTLNLLLFLSPFPILNLPCSENKDKIFPIFSSESDTNTMCPTGTVTAFRGETSKPSTLRSAFEVLDMDRDGKISRDDLLTFYADFSAVRPSGEDDLVGTMMSVADLNQDGFVEYEEFEKVVVGSGNGLAMKNDVMEDVFRAMDRDRDGIVGLQDLKSYLKWAGLPADDEDLRAMIKLGGGDGSNGGGGVTFQGFCNILSL</sequence>
<proteinExistence type="predicted"/>
<accession>A0A9P1DX51</accession>
<evidence type="ECO:0000256" key="2">
    <source>
        <dbReference type="ARBA" id="ARBA00022737"/>
    </source>
</evidence>
<dbReference type="Gene3D" id="1.10.238.10">
    <property type="entry name" value="EF-hand"/>
    <property type="match status" value="2"/>
</dbReference>
<dbReference type="InterPro" id="IPR002048">
    <property type="entry name" value="EF_hand_dom"/>
</dbReference>
<evidence type="ECO:0000259" key="5">
    <source>
        <dbReference type="PROSITE" id="PS50222"/>
    </source>
</evidence>
<dbReference type="Pfam" id="PF13499">
    <property type="entry name" value="EF-hand_7"/>
    <property type="match status" value="1"/>
</dbReference>
<keyword evidence="7" id="KW-1185">Reference proteome</keyword>
<feature type="signal peptide" evidence="4">
    <location>
        <begin position="1"/>
        <end position="23"/>
    </location>
</feature>
<evidence type="ECO:0000256" key="1">
    <source>
        <dbReference type="ARBA" id="ARBA00022723"/>
    </source>
</evidence>